<dbReference type="Proteomes" id="UP000008810">
    <property type="component" value="Chromosome 1"/>
</dbReference>
<proteinExistence type="predicted"/>
<name>A0A0Q3NCX8_BRADI</name>
<dbReference type="EnsemblPlants" id="KQK14878">
    <property type="protein sequence ID" value="KQK14878"/>
    <property type="gene ID" value="BRADI_1g19182v3"/>
</dbReference>
<reference evidence="2" key="2">
    <citation type="submission" date="2017-06" db="EMBL/GenBank/DDBJ databases">
        <title>WGS assembly of Brachypodium distachyon.</title>
        <authorList>
            <consortium name="The International Brachypodium Initiative"/>
            <person name="Lucas S."/>
            <person name="Harmon-Smith M."/>
            <person name="Lail K."/>
            <person name="Tice H."/>
            <person name="Grimwood J."/>
            <person name="Bruce D."/>
            <person name="Barry K."/>
            <person name="Shu S."/>
            <person name="Lindquist E."/>
            <person name="Wang M."/>
            <person name="Pitluck S."/>
            <person name="Vogel J.P."/>
            <person name="Garvin D.F."/>
            <person name="Mockler T.C."/>
            <person name="Schmutz J."/>
            <person name="Rokhsar D."/>
            <person name="Bevan M.W."/>
        </authorList>
    </citation>
    <scope>NUCLEOTIDE SEQUENCE</scope>
    <source>
        <strain evidence="2">Bd21</strain>
    </source>
</reference>
<evidence type="ECO:0000313" key="3">
    <source>
        <dbReference type="EnsemblPlants" id="KQK14878"/>
    </source>
</evidence>
<sequence>MASGAGDKVGAPQGMAAASPLLGRPTRPGVCFVVHFTGGSAGSAASAPLRLSSETAPSTLSTVASRAKKGAGAEDGPDGELDDGKVEVVYQFLTKEAEHCLSLLKMVPPSAKSTEAVAGLEKYLSELAGAAFKGEVDKDKGVQGFIGRVYRLIELTYESCPSCPRVTSPTTEEEFVTYFMDLGHHAPEIAGSFAFMDEADLGHYLQAADSDKAYLATIAVAMNLVRLVVNRVGSSSIQGLLQQQQPAAAPTNRPARWT</sequence>
<dbReference type="KEGG" id="bdi:112269959"/>
<protein>
    <submittedName>
        <fullName evidence="2 3">Uncharacterized protein</fullName>
    </submittedName>
</protein>
<dbReference type="RefSeq" id="XP_024313298.1">
    <property type="nucleotide sequence ID" value="XM_024457530.1"/>
</dbReference>
<feature type="region of interest" description="Disordered" evidence="1">
    <location>
        <begin position="55"/>
        <end position="82"/>
    </location>
</feature>
<evidence type="ECO:0000313" key="2">
    <source>
        <dbReference type="EMBL" id="KQK14878.2"/>
    </source>
</evidence>
<dbReference type="GeneID" id="112269959"/>
<reference evidence="2 3" key="1">
    <citation type="journal article" date="2010" name="Nature">
        <title>Genome sequencing and analysis of the model grass Brachypodium distachyon.</title>
        <authorList>
            <consortium name="International Brachypodium Initiative"/>
        </authorList>
    </citation>
    <scope>NUCLEOTIDE SEQUENCE [LARGE SCALE GENOMIC DNA]</scope>
    <source>
        <strain evidence="2 3">Bd21</strain>
    </source>
</reference>
<gene>
    <name evidence="3" type="primary">LOC112269959</name>
    <name evidence="2" type="ORF">BRADI_1g19182v3</name>
</gene>
<dbReference type="EMBL" id="CM000880">
    <property type="protein sequence ID" value="KQK14878.2"/>
    <property type="molecule type" value="Genomic_DNA"/>
</dbReference>
<feature type="compositionally biased region" description="Polar residues" evidence="1">
    <location>
        <begin position="55"/>
        <end position="64"/>
    </location>
</feature>
<dbReference type="Gramene" id="KQK14878">
    <property type="protein sequence ID" value="KQK14878"/>
    <property type="gene ID" value="BRADI_1g19182v3"/>
</dbReference>
<evidence type="ECO:0000256" key="1">
    <source>
        <dbReference type="SAM" id="MobiDB-lite"/>
    </source>
</evidence>
<keyword evidence="4" id="KW-1185">Reference proteome</keyword>
<organism evidence="2">
    <name type="scientific">Brachypodium distachyon</name>
    <name type="common">Purple false brome</name>
    <name type="synonym">Trachynia distachya</name>
    <dbReference type="NCBI Taxonomy" id="15368"/>
    <lineage>
        <taxon>Eukaryota</taxon>
        <taxon>Viridiplantae</taxon>
        <taxon>Streptophyta</taxon>
        <taxon>Embryophyta</taxon>
        <taxon>Tracheophyta</taxon>
        <taxon>Spermatophyta</taxon>
        <taxon>Magnoliopsida</taxon>
        <taxon>Liliopsida</taxon>
        <taxon>Poales</taxon>
        <taxon>Poaceae</taxon>
        <taxon>BOP clade</taxon>
        <taxon>Pooideae</taxon>
        <taxon>Stipodae</taxon>
        <taxon>Brachypodieae</taxon>
        <taxon>Brachypodium</taxon>
    </lineage>
</organism>
<evidence type="ECO:0000313" key="4">
    <source>
        <dbReference type="Proteomes" id="UP000008810"/>
    </source>
</evidence>
<reference evidence="3" key="3">
    <citation type="submission" date="2018-08" db="UniProtKB">
        <authorList>
            <consortium name="EnsemblPlants"/>
        </authorList>
    </citation>
    <scope>IDENTIFICATION</scope>
    <source>
        <strain evidence="3">cv. Bd21</strain>
    </source>
</reference>
<dbReference type="AlphaFoldDB" id="A0A0Q3NCX8"/>
<accession>A0A0Q3NCX8</accession>